<dbReference type="Pfam" id="PF03137">
    <property type="entry name" value="OATP"/>
    <property type="match status" value="1"/>
</dbReference>
<name>A0A2T7NDF2_POMCA</name>
<organism evidence="2 3">
    <name type="scientific">Pomacea canaliculata</name>
    <name type="common">Golden apple snail</name>
    <dbReference type="NCBI Taxonomy" id="400727"/>
    <lineage>
        <taxon>Eukaryota</taxon>
        <taxon>Metazoa</taxon>
        <taxon>Spiralia</taxon>
        <taxon>Lophotrochozoa</taxon>
        <taxon>Mollusca</taxon>
        <taxon>Gastropoda</taxon>
        <taxon>Caenogastropoda</taxon>
        <taxon>Architaenioglossa</taxon>
        <taxon>Ampullarioidea</taxon>
        <taxon>Ampullariidae</taxon>
        <taxon>Pomacea</taxon>
    </lineage>
</organism>
<reference evidence="2 3" key="1">
    <citation type="submission" date="2018-04" db="EMBL/GenBank/DDBJ databases">
        <title>The genome of golden apple snail Pomacea canaliculata provides insight into stress tolerance and invasive adaptation.</title>
        <authorList>
            <person name="Liu C."/>
            <person name="Liu B."/>
            <person name="Ren Y."/>
            <person name="Zhang Y."/>
            <person name="Wang H."/>
            <person name="Li S."/>
            <person name="Jiang F."/>
            <person name="Yin L."/>
            <person name="Zhang G."/>
            <person name="Qian W."/>
            <person name="Fan W."/>
        </authorList>
    </citation>
    <scope>NUCLEOTIDE SEQUENCE [LARGE SCALE GENOMIC DNA]</scope>
    <source>
        <strain evidence="2">SZHN2017</strain>
        <tissue evidence="2">Muscle</tissue>
    </source>
</reference>
<dbReference type="PANTHER" id="PTHR11388:SF157">
    <property type="entry name" value="SOLUTE CARRIER ORGANIC ANION TRANSPORTER FAMILY MEMBER 2A1-LIKE"/>
    <property type="match status" value="1"/>
</dbReference>
<feature type="transmembrane region" description="Helical" evidence="1">
    <location>
        <begin position="99"/>
        <end position="120"/>
    </location>
</feature>
<keyword evidence="3" id="KW-1185">Reference proteome</keyword>
<sequence>MLARNQTVTVGMCSYTCHLMIPFIVTQALAIGLSSACVTPIYVTVLRSVAEADKTLALGLLAFVISLVGEYVTGVCQKECGRAGSCDVYDVTTLRRRYIGLQVGASLLGNALLAAALLILTWQVRTHRTEDTVDDGISDSVRKAKKDDGDDVTDSVTGVGGAGVTGVGGAGVTGVGGAGVTGVGGAGVTGVGGGGVTGVGGAGVTGVGGAGVTGVGGAGVTGVGGAGVTGVGGAGVTGVGVTGVGGAGATGVGVTGVGGAGVTGV</sequence>
<dbReference type="GO" id="GO:0015347">
    <property type="term" value="F:sodium-independent organic anion transmembrane transporter activity"/>
    <property type="evidence" value="ECO:0007669"/>
    <property type="project" value="TreeGrafter"/>
</dbReference>
<evidence type="ECO:0000313" key="3">
    <source>
        <dbReference type="Proteomes" id="UP000245119"/>
    </source>
</evidence>
<evidence type="ECO:0000256" key="1">
    <source>
        <dbReference type="SAM" id="Phobius"/>
    </source>
</evidence>
<dbReference type="InterPro" id="IPR004156">
    <property type="entry name" value="OATP"/>
</dbReference>
<proteinExistence type="predicted"/>
<keyword evidence="1" id="KW-0812">Transmembrane</keyword>
<dbReference type="GO" id="GO:0043252">
    <property type="term" value="P:sodium-independent organic anion transport"/>
    <property type="evidence" value="ECO:0007669"/>
    <property type="project" value="TreeGrafter"/>
</dbReference>
<accession>A0A2T7NDF2</accession>
<dbReference type="OrthoDB" id="5062115at2759"/>
<keyword evidence="1" id="KW-0472">Membrane</keyword>
<feature type="transmembrane region" description="Helical" evidence="1">
    <location>
        <begin position="20"/>
        <end position="43"/>
    </location>
</feature>
<dbReference type="Proteomes" id="UP000245119">
    <property type="component" value="Linkage Group LG13"/>
</dbReference>
<keyword evidence="1" id="KW-1133">Transmembrane helix</keyword>
<dbReference type="PANTHER" id="PTHR11388">
    <property type="entry name" value="ORGANIC ANION TRANSPORTER"/>
    <property type="match status" value="1"/>
</dbReference>
<gene>
    <name evidence="2" type="ORF">C0Q70_19684</name>
</gene>
<evidence type="ECO:0000313" key="2">
    <source>
        <dbReference type="EMBL" id="PVD19199.1"/>
    </source>
</evidence>
<protein>
    <submittedName>
        <fullName evidence="2">Uncharacterized protein</fullName>
    </submittedName>
</protein>
<dbReference type="EMBL" id="PZQS01000013">
    <property type="protein sequence ID" value="PVD19199.1"/>
    <property type="molecule type" value="Genomic_DNA"/>
</dbReference>
<comment type="caution">
    <text evidence="2">The sequence shown here is derived from an EMBL/GenBank/DDBJ whole genome shotgun (WGS) entry which is preliminary data.</text>
</comment>
<feature type="transmembrane region" description="Helical" evidence="1">
    <location>
        <begin position="55"/>
        <end position="72"/>
    </location>
</feature>
<dbReference type="AlphaFoldDB" id="A0A2T7NDF2"/>
<dbReference type="GO" id="GO:0016323">
    <property type="term" value="C:basolateral plasma membrane"/>
    <property type="evidence" value="ECO:0007669"/>
    <property type="project" value="TreeGrafter"/>
</dbReference>